<name>A0A0D3F1D8_9ORYZ</name>
<keyword evidence="3" id="KW-1185">Reference proteome</keyword>
<dbReference type="Gramene" id="OBART02G05610.1">
    <property type="protein sequence ID" value="OBART02G05610.1"/>
    <property type="gene ID" value="OBART02G05610"/>
</dbReference>
<accession>A0A0D3F1D8</accession>
<dbReference type="HOGENOM" id="CLU_146986_0_0_1"/>
<sequence>MKGPDASLTASKFDGAPDLQRALSLLSSSSCGLPDTVQQASRVIQFTGASQNNRELPPLNGGNSASASCANVQTIAQPAQLVRFTMDASSNACQSNFFGLNQIN</sequence>
<evidence type="ECO:0000313" key="2">
    <source>
        <dbReference type="EnsemblPlants" id="OBART02G05610.1"/>
    </source>
</evidence>
<protein>
    <submittedName>
        <fullName evidence="2">Uncharacterized protein</fullName>
    </submittedName>
</protein>
<dbReference type="AlphaFoldDB" id="A0A0D3F1D8"/>
<evidence type="ECO:0000256" key="1">
    <source>
        <dbReference type="SAM" id="MobiDB-lite"/>
    </source>
</evidence>
<dbReference type="PaxDb" id="65489-OBART02G05610.1"/>
<reference evidence="2" key="1">
    <citation type="journal article" date="2009" name="Rice">
        <title>De Novo Next Generation Sequencing of Plant Genomes.</title>
        <authorList>
            <person name="Rounsley S."/>
            <person name="Marri P.R."/>
            <person name="Yu Y."/>
            <person name="He R."/>
            <person name="Sisneros N."/>
            <person name="Goicoechea J.L."/>
            <person name="Lee S.J."/>
            <person name="Angelova A."/>
            <person name="Kudrna D."/>
            <person name="Luo M."/>
            <person name="Affourtit J."/>
            <person name="Desany B."/>
            <person name="Knight J."/>
            <person name="Niazi F."/>
            <person name="Egholm M."/>
            <person name="Wing R.A."/>
        </authorList>
    </citation>
    <scope>NUCLEOTIDE SEQUENCE [LARGE SCALE GENOMIC DNA]</scope>
    <source>
        <strain evidence="2">cv. IRGC 105608</strain>
    </source>
</reference>
<reference evidence="2" key="2">
    <citation type="submission" date="2015-03" db="UniProtKB">
        <authorList>
            <consortium name="EnsemblPlants"/>
        </authorList>
    </citation>
    <scope>IDENTIFICATION</scope>
</reference>
<evidence type="ECO:0000313" key="3">
    <source>
        <dbReference type="Proteomes" id="UP000026960"/>
    </source>
</evidence>
<proteinExistence type="predicted"/>
<dbReference type="EnsemblPlants" id="OBART02G05610.1">
    <property type="protein sequence ID" value="OBART02G05610.1"/>
    <property type="gene ID" value="OBART02G05610"/>
</dbReference>
<organism evidence="2">
    <name type="scientific">Oryza barthii</name>
    <dbReference type="NCBI Taxonomy" id="65489"/>
    <lineage>
        <taxon>Eukaryota</taxon>
        <taxon>Viridiplantae</taxon>
        <taxon>Streptophyta</taxon>
        <taxon>Embryophyta</taxon>
        <taxon>Tracheophyta</taxon>
        <taxon>Spermatophyta</taxon>
        <taxon>Magnoliopsida</taxon>
        <taxon>Liliopsida</taxon>
        <taxon>Poales</taxon>
        <taxon>Poaceae</taxon>
        <taxon>BOP clade</taxon>
        <taxon>Oryzoideae</taxon>
        <taxon>Oryzeae</taxon>
        <taxon>Oryzinae</taxon>
        <taxon>Oryza</taxon>
    </lineage>
</organism>
<dbReference type="eggNOG" id="ENOG502SKF7">
    <property type="taxonomic scope" value="Eukaryota"/>
</dbReference>
<dbReference type="Proteomes" id="UP000026960">
    <property type="component" value="Chromosome 2"/>
</dbReference>
<feature type="region of interest" description="Disordered" evidence="1">
    <location>
        <begin position="48"/>
        <end position="67"/>
    </location>
</feature>